<reference evidence="8 9" key="1">
    <citation type="submission" date="2012-09" db="EMBL/GenBank/DDBJ databases">
        <title>Genome Sequence of alkane-degrading Bacterium Alcanivorax sp. 19-m-6.</title>
        <authorList>
            <person name="Lai Q."/>
            <person name="Shao Z."/>
        </authorList>
    </citation>
    <scope>NUCLEOTIDE SEQUENCE [LARGE SCALE GENOMIC DNA]</scope>
    <source>
        <strain evidence="8 9">19-m-6</strain>
    </source>
</reference>
<dbReference type="STRING" id="1177154.Y5S_02441"/>
<evidence type="ECO:0000313" key="8">
    <source>
        <dbReference type="EMBL" id="KGD64386.1"/>
    </source>
</evidence>
<dbReference type="RefSeq" id="WP_035233342.1">
    <property type="nucleotide sequence ID" value="NZ_ARXV01000009.1"/>
</dbReference>
<comment type="caution">
    <text evidence="8">The sequence shown here is derived from an EMBL/GenBank/DDBJ whole genome shotgun (WGS) entry which is preliminary data.</text>
</comment>
<name>A0A095SI97_9GAMM</name>
<dbReference type="eggNOG" id="COG2814">
    <property type="taxonomic scope" value="Bacteria"/>
</dbReference>
<evidence type="ECO:0000256" key="1">
    <source>
        <dbReference type="ARBA" id="ARBA00004651"/>
    </source>
</evidence>
<dbReference type="PANTHER" id="PTHR43414">
    <property type="entry name" value="MULTIDRUG RESISTANCE PROTEIN MDTG"/>
    <property type="match status" value="1"/>
</dbReference>
<dbReference type="SUPFAM" id="SSF103473">
    <property type="entry name" value="MFS general substrate transporter"/>
    <property type="match status" value="1"/>
</dbReference>
<keyword evidence="9" id="KW-1185">Reference proteome</keyword>
<keyword evidence="2" id="KW-0813">Transport</keyword>
<feature type="transmembrane region" description="Helical" evidence="7">
    <location>
        <begin position="97"/>
        <end position="117"/>
    </location>
</feature>
<dbReference type="Proteomes" id="UP000029444">
    <property type="component" value="Unassembled WGS sequence"/>
</dbReference>
<evidence type="ECO:0000256" key="6">
    <source>
        <dbReference type="ARBA" id="ARBA00023136"/>
    </source>
</evidence>
<dbReference type="InterPro" id="IPR011701">
    <property type="entry name" value="MFS"/>
</dbReference>
<evidence type="ECO:0000256" key="3">
    <source>
        <dbReference type="ARBA" id="ARBA00022475"/>
    </source>
</evidence>
<evidence type="ECO:0000313" key="9">
    <source>
        <dbReference type="Proteomes" id="UP000029444"/>
    </source>
</evidence>
<feature type="transmembrane region" description="Helical" evidence="7">
    <location>
        <begin position="161"/>
        <end position="180"/>
    </location>
</feature>
<proteinExistence type="predicted"/>
<sequence length="397" mass="43448">MKPMKFWLIAMTLAAVVSDAMLLPFYPQFFERVFDIRDPHHVGAYIAACCAVVMLAFPFWARVARRVETLRLLIYTQLAAGLFSVLCWAAPTVAAFWALSLTMLVFKGSYLLVYPLLMEQETPDAHGRTIGLLSVVVHFGAIFGALLGGTVLQYFEPRQVYLVMVLGDLFQILVCLVLVYGKRQPDLPPATASADADAAPLAGSMILRLGAVMFLFYFAVYLARPFFARYWEQVSGLGSEVLAGAVFALPGAVAVLVLWLDFRRQQDRDVKAVLLPALLLCACGLLLQGADAVAVVLAGRMLYGWGLFRVTVGLDQLLYAFSRPASYATDFSKISVFQNLGVLCASFATGALVAMSGPRPTFMVAAAAIVGTLLLYQWLVRPLFSMPSSSFSRAFQE</sequence>
<feature type="transmembrane region" description="Helical" evidence="7">
    <location>
        <begin position="42"/>
        <end position="60"/>
    </location>
</feature>
<dbReference type="Pfam" id="PF07690">
    <property type="entry name" value="MFS_1"/>
    <property type="match status" value="1"/>
</dbReference>
<dbReference type="EMBL" id="ARXV01000009">
    <property type="protein sequence ID" value="KGD64386.1"/>
    <property type="molecule type" value="Genomic_DNA"/>
</dbReference>
<feature type="transmembrane region" description="Helical" evidence="7">
    <location>
        <begin position="334"/>
        <end position="355"/>
    </location>
</feature>
<feature type="transmembrane region" description="Helical" evidence="7">
    <location>
        <begin position="201"/>
        <end position="221"/>
    </location>
</feature>
<evidence type="ECO:0000256" key="2">
    <source>
        <dbReference type="ARBA" id="ARBA00022448"/>
    </source>
</evidence>
<keyword evidence="3" id="KW-1003">Cell membrane</keyword>
<feature type="transmembrane region" description="Helical" evidence="7">
    <location>
        <begin position="72"/>
        <end position="91"/>
    </location>
</feature>
<gene>
    <name evidence="8" type="ORF">Y5S_02441</name>
</gene>
<feature type="transmembrane region" description="Helical" evidence="7">
    <location>
        <begin position="241"/>
        <end position="260"/>
    </location>
</feature>
<evidence type="ECO:0000256" key="4">
    <source>
        <dbReference type="ARBA" id="ARBA00022692"/>
    </source>
</evidence>
<protein>
    <submittedName>
        <fullName evidence="8">Major facilitator superfamily MFS_1</fullName>
    </submittedName>
</protein>
<dbReference type="GO" id="GO:0022857">
    <property type="term" value="F:transmembrane transporter activity"/>
    <property type="evidence" value="ECO:0007669"/>
    <property type="project" value="InterPro"/>
</dbReference>
<dbReference type="GO" id="GO:0005886">
    <property type="term" value="C:plasma membrane"/>
    <property type="evidence" value="ECO:0007669"/>
    <property type="project" value="UniProtKB-SubCell"/>
</dbReference>
<keyword evidence="5 7" id="KW-1133">Transmembrane helix</keyword>
<dbReference type="OrthoDB" id="8579878at2"/>
<evidence type="ECO:0000256" key="7">
    <source>
        <dbReference type="SAM" id="Phobius"/>
    </source>
</evidence>
<dbReference type="InterPro" id="IPR036259">
    <property type="entry name" value="MFS_trans_sf"/>
</dbReference>
<feature type="transmembrane region" description="Helical" evidence="7">
    <location>
        <begin position="361"/>
        <end position="380"/>
    </location>
</feature>
<keyword evidence="6 7" id="KW-0472">Membrane</keyword>
<feature type="transmembrane region" description="Helical" evidence="7">
    <location>
        <begin position="129"/>
        <end position="155"/>
    </location>
</feature>
<dbReference type="Gene3D" id="1.20.1250.20">
    <property type="entry name" value="MFS general substrate transporter like domains"/>
    <property type="match status" value="1"/>
</dbReference>
<organism evidence="8 9">
    <name type="scientific">Alcanivorax nanhaiticus</name>
    <dbReference type="NCBI Taxonomy" id="1177154"/>
    <lineage>
        <taxon>Bacteria</taxon>
        <taxon>Pseudomonadati</taxon>
        <taxon>Pseudomonadota</taxon>
        <taxon>Gammaproteobacteria</taxon>
        <taxon>Oceanospirillales</taxon>
        <taxon>Alcanivoracaceae</taxon>
        <taxon>Alcanivorax</taxon>
    </lineage>
</organism>
<dbReference type="AlphaFoldDB" id="A0A095SI97"/>
<accession>A0A095SI97</accession>
<dbReference type="PATRIC" id="fig|1177154.3.peg.2475"/>
<dbReference type="PANTHER" id="PTHR43414:SF1">
    <property type="entry name" value="PEPTIDE PERMEASE"/>
    <property type="match status" value="1"/>
</dbReference>
<comment type="subcellular location">
    <subcellularLocation>
        <location evidence="1">Cell membrane</location>
        <topology evidence="1">Multi-pass membrane protein</topology>
    </subcellularLocation>
</comment>
<evidence type="ECO:0000256" key="5">
    <source>
        <dbReference type="ARBA" id="ARBA00022989"/>
    </source>
</evidence>
<keyword evidence="4 7" id="KW-0812">Transmembrane</keyword>
<feature type="transmembrane region" description="Helical" evidence="7">
    <location>
        <begin position="272"/>
        <end position="290"/>
    </location>
</feature>